<name>A0A9D3MYZ7_ANGAN</name>
<dbReference type="SUPFAM" id="SSF46966">
    <property type="entry name" value="Spectrin repeat"/>
    <property type="match status" value="3"/>
</dbReference>
<feature type="topological domain" description="Perinuclear space" evidence="9">
    <location>
        <begin position="741"/>
        <end position="770"/>
    </location>
</feature>
<organism evidence="13 14">
    <name type="scientific">Anguilla anguilla</name>
    <name type="common">European freshwater eel</name>
    <name type="synonym">Muraena anguilla</name>
    <dbReference type="NCBI Taxonomy" id="7936"/>
    <lineage>
        <taxon>Eukaryota</taxon>
        <taxon>Metazoa</taxon>
        <taxon>Chordata</taxon>
        <taxon>Craniata</taxon>
        <taxon>Vertebrata</taxon>
        <taxon>Euteleostomi</taxon>
        <taxon>Actinopterygii</taxon>
        <taxon>Neopterygii</taxon>
        <taxon>Teleostei</taxon>
        <taxon>Anguilliformes</taxon>
        <taxon>Anguillidae</taxon>
        <taxon>Anguilla</taxon>
    </lineage>
</organism>
<proteinExistence type="inferred from homology"/>
<dbReference type="Pfam" id="PF25035">
    <property type="entry name" value="SYNE1"/>
    <property type="match status" value="1"/>
</dbReference>
<dbReference type="SMART" id="SM00150">
    <property type="entry name" value="SPEC"/>
    <property type="match status" value="3"/>
</dbReference>
<dbReference type="EMBL" id="JAFIRN010000001">
    <property type="protein sequence ID" value="KAG5857270.1"/>
    <property type="molecule type" value="Genomic_DNA"/>
</dbReference>
<dbReference type="PANTHER" id="PTHR14514:SF3">
    <property type="entry name" value="NESPRIN-1"/>
    <property type="match status" value="1"/>
</dbReference>
<sequence length="770" mass="87918">MESEVWGDISIEEMIEKLHKDFQEEMTVVLENRRKLERVGSCLAQVSREGMTSETQPNAEGTREHWQHLLNLNGARVKRLQKTLIAVEQLEKNMSSLQSWLAHIETKLSDPITYHTCDSQEIQRKLSQQQDIQRDIEEHSTGMESVLSLCEAMLQDCDVCDTDTQFDSIQQASRTLEQQWRTVQATSAQRINQIKETGSLWERFMEDFSCFEDWLQASEKMAALPSSSGLLYTAAKQELKKLKALEQQVQGNVTQLDIIIRQYQHLEREDRTDDSCQLRDMVHDGKQRWEALNDMVASGLHRLKEFIGVREAFESARDAVLIWVTTIDLQLTNIEHFSECDPEDKFTLFQVLQEEISLNAGKIEDTIHQGKLLIQRSEPLDATVIEEECAELQRYCKEVFNRVDCYQEKLIGLPFAVDEHGLSDPEESEELAEFLWNGCVSDSRLASPPSSAVLHMQGEDSGRGSPASADSIPLEWDHEYDLSHISAFHSGYVGSLDTYVQQPQKFLHTSHLYLTDWSDFVCPTSTESGTTDLIEHWELTPEQVSIEELCMKHDLNQGQQLNSHDLQRLWVGLGLAEAELDQLRGWDVRANPQTTELHIRRFKQIHAELTELRLKVKLPGDPSCRPLTKTESGDCLEAEEKEHHVRGRLEWLLKELTRVIGELECAPDIGGGWEPQCKGSSTQPEPTVSTQQPRTHRGVSSAPSCSAWYWQAFLRRVLWTALPLQFFFLVLLGLACLVPPTQEDHSYALAKILVQNLHPTLCYTHGPPPI</sequence>
<dbReference type="PROSITE" id="PS51049">
    <property type="entry name" value="KASH"/>
    <property type="match status" value="1"/>
</dbReference>
<keyword evidence="14" id="KW-1185">Reference proteome</keyword>
<keyword evidence="7" id="KW-0539">Nucleus</keyword>
<feature type="region of interest" description="Disordered" evidence="10">
    <location>
        <begin position="450"/>
        <end position="469"/>
    </location>
</feature>
<evidence type="ECO:0000256" key="4">
    <source>
        <dbReference type="ARBA" id="ARBA00022737"/>
    </source>
</evidence>
<dbReference type="PANTHER" id="PTHR14514">
    <property type="entry name" value="PKA ANCHORING PROTEIN"/>
    <property type="match status" value="1"/>
</dbReference>
<feature type="transmembrane region" description="Helical" evidence="11">
    <location>
        <begin position="717"/>
        <end position="738"/>
    </location>
</feature>
<dbReference type="AlphaFoldDB" id="A0A9D3MYZ7"/>
<dbReference type="PROSITE" id="PS00018">
    <property type="entry name" value="EF_HAND_1"/>
    <property type="match status" value="1"/>
</dbReference>
<keyword evidence="5 11" id="KW-1133">Transmembrane helix</keyword>
<evidence type="ECO:0000256" key="2">
    <source>
        <dbReference type="ARBA" id="ARBA00022553"/>
    </source>
</evidence>
<dbReference type="InterPro" id="IPR002017">
    <property type="entry name" value="Spectrin_repeat"/>
</dbReference>
<feature type="topological domain" description="Cytoplasmic" evidence="9">
    <location>
        <begin position="1"/>
        <end position="719"/>
    </location>
</feature>
<accession>A0A9D3MYZ7</accession>
<evidence type="ECO:0000256" key="3">
    <source>
        <dbReference type="ARBA" id="ARBA00022692"/>
    </source>
</evidence>
<dbReference type="CDD" id="cd00176">
    <property type="entry name" value="SPEC"/>
    <property type="match status" value="2"/>
</dbReference>
<dbReference type="SMART" id="SM01249">
    <property type="entry name" value="KASH"/>
    <property type="match status" value="1"/>
</dbReference>
<evidence type="ECO:0000256" key="1">
    <source>
        <dbReference type="ARBA" id="ARBA00008619"/>
    </source>
</evidence>
<evidence type="ECO:0000256" key="11">
    <source>
        <dbReference type="SAM" id="Phobius"/>
    </source>
</evidence>
<feature type="domain" description="KASH" evidence="12">
    <location>
        <begin position="711"/>
        <end position="770"/>
    </location>
</feature>
<protein>
    <recommendedName>
        <fullName evidence="12">KASH domain-containing protein</fullName>
    </recommendedName>
</protein>
<dbReference type="Proteomes" id="UP001044222">
    <property type="component" value="Unassembled WGS sequence"/>
</dbReference>
<dbReference type="InterPro" id="IPR012315">
    <property type="entry name" value="KASH"/>
</dbReference>
<dbReference type="InterPro" id="IPR018247">
    <property type="entry name" value="EF_Hand_1_Ca_BS"/>
</dbReference>
<evidence type="ECO:0000256" key="6">
    <source>
        <dbReference type="ARBA" id="ARBA00023136"/>
    </source>
</evidence>
<reference evidence="13" key="1">
    <citation type="submission" date="2021-01" db="EMBL/GenBank/DDBJ databases">
        <title>A chromosome-scale assembly of European eel, Anguilla anguilla.</title>
        <authorList>
            <person name="Henkel C."/>
            <person name="Jong-Raadsen S.A."/>
            <person name="Dufour S."/>
            <person name="Weltzien F.-A."/>
            <person name="Palstra A.P."/>
            <person name="Pelster B."/>
            <person name="Spaink H.P."/>
            <person name="Van Den Thillart G.E."/>
            <person name="Jansen H."/>
            <person name="Zahm M."/>
            <person name="Klopp C."/>
            <person name="Cedric C."/>
            <person name="Louis A."/>
            <person name="Berthelot C."/>
            <person name="Parey E."/>
            <person name="Roest Crollius H."/>
            <person name="Montfort J."/>
            <person name="Robinson-Rechavi M."/>
            <person name="Bucao C."/>
            <person name="Bouchez O."/>
            <person name="Gislard M."/>
            <person name="Lluch J."/>
            <person name="Milhes M."/>
            <person name="Lampietro C."/>
            <person name="Lopez Roques C."/>
            <person name="Donnadieu C."/>
            <person name="Braasch I."/>
            <person name="Desvignes T."/>
            <person name="Postlethwait J."/>
            <person name="Bobe J."/>
            <person name="Guiguen Y."/>
            <person name="Dirks R."/>
        </authorList>
    </citation>
    <scope>NUCLEOTIDE SEQUENCE</scope>
    <source>
        <strain evidence="13">Tag_6206</strain>
        <tissue evidence="13">Liver</tissue>
    </source>
</reference>
<evidence type="ECO:0000256" key="7">
    <source>
        <dbReference type="ARBA" id="ARBA00023242"/>
    </source>
</evidence>
<feature type="region of interest" description="Disordered" evidence="10">
    <location>
        <begin position="674"/>
        <end position="698"/>
    </location>
</feature>
<dbReference type="Gene3D" id="1.20.58.60">
    <property type="match status" value="3"/>
</dbReference>
<evidence type="ECO:0000256" key="9">
    <source>
        <dbReference type="PROSITE-ProRule" id="PRU00385"/>
    </source>
</evidence>
<evidence type="ECO:0000256" key="5">
    <source>
        <dbReference type="ARBA" id="ARBA00022989"/>
    </source>
</evidence>
<keyword evidence="3 9" id="KW-0812">Transmembrane</keyword>
<dbReference type="InterPro" id="IPR018159">
    <property type="entry name" value="Spectrin/alpha-actinin"/>
</dbReference>
<comment type="caution">
    <text evidence="13">The sequence shown here is derived from an EMBL/GenBank/DDBJ whole genome shotgun (WGS) entry which is preliminary data.</text>
</comment>
<dbReference type="Pfam" id="PF00435">
    <property type="entry name" value="Spectrin"/>
    <property type="match status" value="2"/>
</dbReference>
<comment type="subcellular location">
    <subcellularLocation>
        <location evidence="8">Nucleus outer membrane</location>
        <topology evidence="8">Single-pass type IV membrane protein</topology>
    </subcellularLocation>
</comment>
<dbReference type="FunFam" id="1.20.58.60:FF:000157">
    <property type="entry name" value="Nesprin-1 isoform 1"/>
    <property type="match status" value="1"/>
</dbReference>
<evidence type="ECO:0000256" key="8">
    <source>
        <dbReference type="ARBA" id="ARBA00046312"/>
    </source>
</evidence>
<evidence type="ECO:0000313" key="13">
    <source>
        <dbReference type="EMBL" id="KAG5857270.1"/>
    </source>
</evidence>
<evidence type="ECO:0000256" key="10">
    <source>
        <dbReference type="SAM" id="MobiDB-lite"/>
    </source>
</evidence>
<evidence type="ECO:0000313" key="14">
    <source>
        <dbReference type="Proteomes" id="UP001044222"/>
    </source>
</evidence>
<keyword evidence="4" id="KW-0677">Repeat</keyword>
<keyword evidence="2" id="KW-0597">Phosphoprotein</keyword>
<dbReference type="InterPro" id="IPR056887">
    <property type="entry name" value="SYNE1/2_dom"/>
</dbReference>
<dbReference type="GO" id="GO:0005640">
    <property type="term" value="C:nuclear outer membrane"/>
    <property type="evidence" value="ECO:0007669"/>
    <property type="project" value="UniProtKB-SubCell"/>
</dbReference>
<feature type="compositionally biased region" description="Polar residues" evidence="10">
    <location>
        <begin position="678"/>
        <end position="693"/>
    </location>
</feature>
<evidence type="ECO:0000259" key="12">
    <source>
        <dbReference type="PROSITE" id="PS51049"/>
    </source>
</evidence>
<comment type="similarity">
    <text evidence="1">Belongs to the nesprin family.</text>
</comment>
<dbReference type="Pfam" id="PF10541">
    <property type="entry name" value="KASH"/>
    <property type="match status" value="1"/>
</dbReference>
<keyword evidence="6 9" id="KW-0472">Membrane</keyword>
<gene>
    <name evidence="13" type="ORF">ANANG_G00017640</name>
</gene>